<name>A0A517Z2I6_9PLAN</name>
<feature type="domain" description="Thioredoxin" evidence="5">
    <location>
        <begin position="18"/>
        <end position="167"/>
    </location>
</feature>
<keyword evidence="3" id="KW-0049">Antioxidant</keyword>
<dbReference type="InterPro" id="IPR036249">
    <property type="entry name" value="Thioredoxin-like_sf"/>
</dbReference>
<sequence length="167" mass="17822">MPQVTLKGNPVELSGNELKAGDKAPDFSLQSNGLEDVTLSSTSGKTRIIATVPSLDTSVCHAETKRFNDEAAQLDGVDVLVVSTDLPFGQKRWCGAENVDKVQCLSDHRAASFGEAYGVLIKSGPLERCLSRAIFVVGPDDTIKHVEYCGEIAEHPDYDAALSAAKS</sequence>
<feature type="region of interest" description="Disordered" evidence="4">
    <location>
        <begin position="1"/>
        <end position="25"/>
    </location>
</feature>
<dbReference type="NCBIfam" id="NF001808">
    <property type="entry name" value="PRK00522.1"/>
    <property type="match status" value="1"/>
</dbReference>
<organism evidence="6 7">
    <name type="scientific">Maioricimonas rarisocia</name>
    <dbReference type="NCBI Taxonomy" id="2528026"/>
    <lineage>
        <taxon>Bacteria</taxon>
        <taxon>Pseudomonadati</taxon>
        <taxon>Planctomycetota</taxon>
        <taxon>Planctomycetia</taxon>
        <taxon>Planctomycetales</taxon>
        <taxon>Planctomycetaceae</taxon>
        <taxon>Maioricimonas</taxon>
    </lineage>
</organism>
<evidence type="ECO:0000256" key="4">
    <source>
        <dbReference type="SAM" id="MobiDB-lite"/>
    </source>
</evidence>
<reference evidence="6 7" key="1">
    <citation type="submission" date="2019-02" db="EMBL/GenBank/DDBJ databases">
        <title>Deep-cultivation of Planctomycetes and their phenomic and genomic characterization uncovers novel biology.</title>
        <authorList>
            <person name="Wiegand S."/>
            <person name="Jogler M."/>
            <person name="Boedeker C."/>
            <person name="Pinto D."/>
            <person name="Vollmers J."/>
            <person name="Rivas-Marin E."/>
            <person name="Kohn T."/>
            <person name="Peeters S.H."/>
            <person name="Heuer A."/>
            <person name="Rast P."/>
            <person name="Oberbeckmann S."/>
            <person name="Bunk B."/>
            <person name="Jeske O."/>
            <person name="Meyerdierks A."/>
            <person name="Storesund J.E."/>
            <person name="Kallscheuer N."/>
            <person name="Luecker S."/>
            <person name="Lage O.M."/>
            <person name="Pohl T."/>
            <person name="Merkel B.J."/>
            <person name="Hornburger P."/>
            <person name="Mueller R.-W."/>
            <person name="Bruemmer F."/>
            <person name="Labrenz M."/>
            <person name="Spormann A.M."/>
            <person name="Op den Camp H."/>
            <person name="Overmann J."/>
            <person name="Amann R."/>
            <person name="Jetten M.S.M."/>
            <person name="Mascher T."/>
            <person name="Medema M.H."/>
            <person name="Devos D.P."/>
            <person name="Kaster A.-K."/>
            <person name="Ovreas L."/>
            <person name="Rohde M."/>
            <person name="Galperin M.Y."/>
            <person name="Jogler C."/>
        </authorList>
    </citation>
    <scope>NUCLEOTIDE SEQUENCE [LARGE SCALE GENOMIC DNA]</scope>
    <source>
        <strain evidence="6 7">Mal4</strain>
    </source>
</reference>
<comment type="similarity">
    <text evidence="3">Belongs to the peroxiredoxin family. Tpx subfamily.</text>
</comment>
<protein>
    <recommendedName>
        <fullName evidence="3">Thiol peroxidase</fullName>
        <shortName evidence="3">Tpx</shortName>
        <ecNumber evidence="3">1.11.1.24</ecNumber>
    </recommendedName>
    <alternativeName>
        <fullName evidence="3">Peroxiredoxin tpx</fullName>
        <shortName evidence="3">Prx</shortName>
    </alternativeName>
    <alternativeName>
        <fullName evidence="3">Thioredoxin peroxidase</fullName>
    </alternativeName>
    <alternativeName>
        <fullName evidence="3">Thioredoxin-dependent peroxiredoxin</fullName>
    </alternativeName>
</protein>
<feature type="disulfide bond" description="Redox-active" evidence="3">
    <location>
        <begin position="60"/>
        <end position="94"/>
    </location>
</feature>
<keyword evidence="1 3" id="KW-1015">Disulfide bond</keyword>
<dbReference type="KEGG" id="mri:Mal4_09650"/>
<dbReference type="PANTHER" id="PTHR43110">
    <property type="entry name" value="THIOL PEROXIDASE"/>
    <property type="match status" value="1"/>
</dbReference>
<dbReference type="Proteomes" id="UP000320496">
    <property type="component" value="Chromosome"/>
</dbReference>
<evidence type="ECO:0000313" key="6">
    <source>
        <dbReference type="EMBL" id="QDU36677.1"/>
    </source>
</evidence>
<dbReference type="InterPro" id="IPR013766">
    <property type="entry name" value="Thioredoxin_domain"/>
</dbReference>
<proteinExistence type="inferred from homology"/>
<dbReference type="CDD" id="cd03014">
    <property type="entry name" value="PRX_Atyp2cys"/>
    <property type="match status" value="1"/>
</dbReference>
<keyword evidence="3 6" id="KW-0560">Oxidoreductase</keyword>
<dbReference type="Pfam" id="PF08534">
    <property type="entry name" value="Redoxin"/>
    <property type="match status" value="1"/>
</dbReference>
<dbReference type="Gene3D" id="3.40.30.10">
    <property type="entry name" value="Glutaredoxin"/>
    <property type="match status" value="1"/>
</dbReference>
<keyword evidence="2 3" id="KW-0676">Redox-active center</keyword>
<dbReference type="PROSITE" id="PS51352">
    <property type="entry name" value="THIOREDOXIN_2"/>
    <property type="match status" value="1"/>
</dbReference>
<dbReference type="EMBL" id="CP036275">
    <property type="protein sequence ID" value="QDU36677.1"/>
    <property type="molecule type" value="Genomic_DNA"/>
</dbReference>
<dbReference type="SUPFAM" id="SSF52833">
    <property type="entry name" value="Thioredoxin-like"/>
    <property type="match status" value="1"/>
</dbReference>
<dbReference type="GO" id="GO:0008379">
    <property type="term" value="F:thioredoxin peroxidase activity"/>
    <property type="evidence" value="ECO:0007669"/>
    <property type="project" value="UniProtKB-UniRule"/>
</dbReference>
<dbReference type="InterPro" id="IPR050455">
    <property type="entry name" value="Tpx_Peroxidase_subfamily"/>
</dbReference>
<evidence type="ECO:0000256" key="1">
    <source>
        <dbReference type="ARBA" id="ARBA00023157"/>
    </source>
</evidence>
<comment type="catalytic activity">
    <reaction evidence="3">
        <text>a hydroperoxide + [thioredoxin]-dithiol = an alcohol + [thioredoxin]-disulfide + H2O</text>
        <dbReference type="Rhea" id="RHEA:62620"/>
        <dbReference type="Rhea" id="RHEA-COMP:10698"/>
        <dbReference type="Rhea" id="RHEA-COMP:10700"/>
        <dbReference type="ChEBI" id="CHEBI:15377"/>
        <dbReference type="ChEBI" id="CHEBI:29950"/>
        <dbReference type="ChEBI" id="CHEBI:30879"/>
        <dbReference type="ChEBI" id="CHEBI:35924"/>
        <dbReference type="ChEBI" id="CHEBI:50058"/>
        <dbReference type="EC" id="1.11.1.24"/>
    </reaction>
</comment>
<comment type="miscellaneous">
    <text evidence="3">The active site is a conserved redox-active cysteine residue, the peroxidatic cysteine (C(P)), which makes the nucleophilic attack on the peroxide substrate. The peroxide oxidizes the C(P)-SH to cysteine sulfenic acid (C(P)-SOH), which then reacts with another cysteine residue, the resolving cysteine (C(R)), to form a disulfide bridge. The disulfide is subsequently reduced by an appropriate electron donor to complete the catalytic cycle. In this atypical 2-Cys peroxiredoxin, C(R) is present in the same subunit to form an intramolecular disulfide. The disulfide is subsequently reduced by thioredoxin.</text>
</comment>
<keyword evidence="3 6" id="KW-0575">Peroxidase</keyword>
<gene>
    <name evidence="3 6" type="primary">tpx</name>
    <name evidence="6" type="ORF">Mal4_09650</name>
</gene>
<dbReference type="PANTHER" id="PTHR43110:SF1">
    <property type="entry name" value="THIOL PEROXIDASE"/>
    <property type="match status" value="1"/>
</dbReference>
<comment type="function">
    <text evidence="3">Thiol-specific peroxidase that catalyzes the reduction of hydrogen peroxide and organic hydroperoxides to water and alcohols, respectively. Plays a role in cell protection against oxidative stress by detoxifying peroxides.</text>
</comment>
<evidence type="ECO:0000313" key="7">
    <source>
        <dbReference type="Proteomes" id="UP000320496"/>
    </source>
</evidence>
<dbReference type="InterPro" id="IPR013740">
    <property type="entry name" value="Redoxin"/>
</dbReference>
<evidence type="ECO:0000259" key="5">
    <source>
        <dbReference type="PROSITE" id="PS51352"/>
    </source>
</evidence>
<dbReference type="EC" id="1.11.1.24" evidence="3"/>
<dbReference type="InterPro" id="IPR002065">
    <property type="entry name" value="TPX"/>
</dbReference>
<feature type="active site" description="Cysteine sulfenic acid (-SOH) intermediate" evidence="3">
    <location>
        <position position="60"/>
    </location>
</feature>
<accession>A0A517Z2I6</accession>
<dbReference type="RefSeq" id="WP_145367314.1">
    <property type="nucleotide sequence ID" value="NZ_CP036275.1"/>
</dbReference>
<dbReference type="AlphaFoldDB" id="A0A517Z2I6"/>
<comment type="subunit">
    <text evidence="3">Homodimer.</text>
</comment>
<evidence type="ECO:0000256" key="2">
    <source>
        <dbReference type="ARBA" id="ARBA00023284"/>
    </source>
</evidence>
<dbReference type="OrthoDB" id="9781543at2"/>
<evidence type="ECO:0000256" key="3">
    <source>
        <dbReference type="HAMAP-Rule" id="MF_00269"/>
    </source>
</evidence>
<dbReference type="HAMAP" id="MF_00269">
    <property type="entry name" value="Tpx"/>
    <property type="match status" value="1"/>
</dbReference>
<keyword evidence="7" id="KW-1185">Reference proteome</keyword>